<dbReference type="EMBL" id="LAZR01003216">
    <property type="protein sequence ID" value="KKN20710.1"/>
    <property type="molecule type" value="Genomic_DNA"/>
</dbReference>
<protein>
    <submittedName>
        <fullName evidence="1">Uncharacterized protein</fullName>
    </submittedName>
</protein>
<gene>
    <name evidence="1" type="ORF">LCGC14_0932820</name>
</gene>
<organism evidence="1">
    <name type="scientific">marine sediment metagenome</name>
    <dbReference type="NCBI Taxonomy" id="412755"/>
    <lineage>
        <taxon>unclassified sequences</taxon>
        <taxon>metagenomes</taxon>
        <taxon>ecological metagenomes</taxon>
    </lineage>
</organism>
<sequence length="170" mass="19489">MVIDLEEDLDSLIDDVYCNFSFMAIISSTHKCIEKRLSDSSLSAEMKDYLNDYKKALLSILVKDIQKQLAATANDPNLTIVSHHSHEYRQQCLENPLQRIIIKEEDMEEKRLKKICSELWDMWGDKDNPNCISNVEKADIVIKIDKIADDENLKALQAELKGAVVFSGWV</sequence>
<dbReference type="AlphaFoldDB" id="A0A0F9NMI7"/>
<name>A0A0F9NMI7_9ZZZZ</name>
<proteinExistence type="predicted"/>
<comment type="caution">
    <text evidence="1">The sequence shown here is derived from an EMBL/GenBank/DDBJ whole genome shotgun (WGS) entry which is preliminary data.</text>
</comment>
<evidence type="ECO:0000313" key="1">
    <source>
        <dbReference type="EMBL" id="KKN20710.1"/>
    </source>
</evidence>
<reference evidence="1" key="1">
    <citation type="journal article" date="2015" name="Nature">
        <title>Complex archaea that bridge the gap between prokaryotes and eukaryotes.</title>
        <authorList>
            <person name="Spang A."/>
            <person name="Saw J.H."/>
            <person name="Jorgensen S.L."/>
            <person name="Zaremba-Niedzwiedzka K."/>
            <person name="Martijn J."/>
            <person name="Lind A.E."/>
            <person name="van Eijk R."/>
            <person name="Schleper C."/>
            <person name="Guy L."/>
            <person name="Ettema T.J."/>
        </authorList>
    </citation>
    <scope>NUCLEOTIDE SEQUENCE</scope>
</reference>
<accession>A0A0F9NMI7</accession>